<dbReference type="PANTHER" id="PTHR47566">
    <property type="match status" value="1"/>
</dbReference>
<keyword evidence="1" id="KW-0433">Leucine-rich repeat</keyword>
<sequence>MLYTHAFSQSTAIPDSNFEQALVYMNIDTNGMTGDILNCDAENVLSLNLYNKDISDLTGIEAFVDLKNLNADYNNLTNINLSQNRDLEYIDVDNNALTTIDVSSNLDLHELHVSSNYLSSIDVSHNSELKSLTCSINNISTIDVSQNSELEVLWCYSNNLNTLTVSNNASLSSLICGQNNLSVLNVTNNSNLKTISCASTGISELNIANNPELEYLDCSNNSISSLNLNANTQLKRVLASNNNLTAIDVSNLEDLFLFYITNNNLEHIDLSSNTDLRYFNAENNNLQEVDIRNNNANGIREFNTTQNPSLTCLMVNDASQSYLNTWDIDAHTSFVNSENECQLLSTDSVSQLDTLSVYPNPASEFLYVTLNTNNESSLELFTISGQRIKKQTLHAGKNQIDISQINAGIYLTKIISNGFSHSSKLIIK</sequence>
<dbReference type="Proteomes" id="UP001501456">
    <property type="component" value="Unassembled WGS sequence"/>
</dbReference>
<keyword evidence="3" id="KW-0677">Repeat</keyword>
<gene>
    <name evidence="5" type="ORF">GCM10022271_21630</name>
</gene>
<dbReference type="NCBIfam" id="TIGR04183">
    <property type="entry name" value="Por_Secre_tail"/>
    <property type="match status" value="1"/>
</dbReference>
<dbReference type="InterPro" id="IPR052574">
    <property type="entry name" value="CDIRP"/>
</dbReference>
<accession>A0ABP7HGW9</accession>
<feature type="domain" description="Ig-like" evidence="4">
    <location>
        <begin position="109"/>
        <end position="208"/>
    </location>
</feature>
<keyword evidence="6" id="KW-1185">Reference proteome</keyword>
<evidence type="ECO:0000259" key="4">
    <source>
        <dbReference type="PROSITE" id="PS50835"/>
    </source>
</evidence>
<evidence type="ECO:0000256" key="3">
    <source>
        <dbReference type="ARBA" id="ARBA00022737"/>
    </source>
</evidence>
<organism evidence="5 6">
    <name type="scientific">Corallibacter vietnamensis</name>
    <dbReference type="NCBI Taxonomy" id="904130"/>
    <lineage>
        <taxon>Bacteria</taxon>
        <taxon>Pseudomonadati</taxon>
        <taxon>Bacteroidota</taxon>
        <taxon>Flavobacteriia</taxon>
        <taxon>Flavobacteriales</taxon>
        <taxon>Flavobacteriaceae</taxon>
        <taxon>Corallibacter</taxon>
    </lineage>
</organism>
<dbReference type="InterPro" id="IPR032675">
    <property type="entry name" value="LRR_dom_sf"/>
</dbReference>
<dbReference type="InterPro" id="IPR007110">
    <property type="entry name" value="Ig-like_dom"/>
</dbReference>
<dbReference type="SUPFAM" id="SSF52058">
    <property type="entry name" value="L domain-like"/>
    <property type="match status" value="1"/>
</dbReference>
<dbReference type="PANTHER" id="PTHR47566:SF1">
    <property type="entry name" value="PROTEIN NUD1"/>
    <property type="match status" value="1"/>
</dbReference>
<name>A0ABP7HGW9_9FLAO</name>
<evidence type="ECO:0000313" key="6">
    <source>
        <dbReference type="Proteomes" id="UP001501456"/>
    </source>
</evidence>
<dbReference type="Gene3D" id="3.80.10.10">
    <property type="entry name" value="Ribonuclease Inhibitor"/>
    <property type="match status" value="1"/>
</dbReference>
<dbReference type="Pfam" id="PF18962">
    <property type="entry name" value="Por_Secre_tail"/>
    <property type="match status" value="1"/>
</dbReference>
<keyword evidence="2" id="KW-0732">Signal</keyword>
<protein>
    <recommendedName>
        <fullName evidence="4">Ig-like domain-containing protein</fullName>
    </recommendedName>
</protein>
<comment type="caution">
    <text evidence="5">The sequence shown here is derived from an EMBL/GenBank/DDBJ whole genome shotgun (WGS) entry which is preliminary data.</text>
</comment>
<dbReference type="InterPro" id="IPR026444">
    <property type="entry name" value="Secre_tail"/>
</dbReference>
<evidence type="ECO:0000256" key="2">
    <source>
        <dbReference type="ARBA" id="ARBA00022729"/>
    </source>
</evidence>
<evidence type="ECO:0000313" key="5">
    <source>
        <dbReference type="EMBL" id="GAA3788756.1"/>
    </source>
</evidence>
<dbReference type="EMBL" id="BAABBI010000003">
    <property type="protein sequence ID" value="GAA3788756.1"/>
    <property type="molecule type" value="Genomic_DNA"/>
</dbReference>
<dbReference type="PROSITE" id="PS50835">
    <property type="entry name" value="IG_LIKE"/>
    <property type="match status" value="1"/>
</dbReference>
<evidence type="ECO:0000256" key="1">
    <source>
        <dbReference type="ARBA" id="ARBA00022614"/>
    </source>
</evidence>
<proteinExistence type="predicted"/>
<reference evidence="6" key="1">
    <citation type="journal article" date="2019" name="Int. J. Syst. Evol. Microbiol.">
        <title>The Global Catalogue of Microorganisms (GCM) 10K type strain sequencing project: providing services to taxonomists for standard genome sequencing and annotation.</title>
        <authorList>
            <consortium name="The Broad Institute Genomics Platform"/>
            <consortium name="The Broad Institute Genome Sequencing Center for Infectious Disease"/>
            <person name="Wu L."/>
            <person name="Ma J."/>
        </authorList>
    </citation>
    <scope>NUCLEOTIDE SEQUENCE [LARGE SCALE GENOMIC DNA]</scope>
    <source>
        <strain evidence="6">JCM 17525</strain>
    </source>
</reference>